<protein>
    <recommendedName>
        <fullName evidence="5">HMG box domain-containing protein</fullName>
    </recommendedName>
</protein>
<dbReference type="InterPro" id="IPR036910">
    <property type="entry name" value="HMG_box_dom_sf"/>
</dbReference>
<evidence type="ECO:0000256" key="3">
    <source>
        <dbReference type="PROSITE-ProRule" id="PRU00267"/>
    </source>
</evidence>
<dbReference type="EMBL" id="KV429054">
    <property type="protein sequence ID" value="KZT69981.1"/>
    <property type="molecule type" value="Genomic_DNA"/>
</dbReference>
<reference evidence="6 7" key="1">
    <citation type="journal article" date="2016" name="Mol. Biol. Evol.">
        <title>Comparative Genomics of Early-Diverging Mushroom-Forming Fungi Provides Insights into the Origins of Lignocellulose Decay Capabilities.</title>
        <authorList>
            <person name="Nagy L.G."/>
            <person name="Riley R."/>
            <person name="Tritt A."/>
            <person name="Adam C."/>
            <person name="Daum C."/>
            <person name="Floudas D."/>
            <person name="Sun H."/>
            <person name="Yadav J.S."/>
            <person name="Pangilinan J."/>
            <person name="Larsson K.H."/>
            <person name="Matsuura K."/>
            <person name="Barry K."/>
            <person name="Labutti K."/>
            <person name="Kuo R."/>
            <person name="Ohm R.A."/>
            <person name="Bhattacharya S.S."/>
            <person name="Shirouzu T."/>
            <person name="Yoshinaga Y."/>
            <person name="Martin F.M."/>
            <person name="Grigoriev I.V."/>
            <person name="Hibbett D.S."/>
        </authorList>
    </citation>
    <scope>NUCLEOTIDE SEQUENCE [LARGE SCALE GENOMIC DNA]</scope>
    <source>
        <strain evidence="6 7">L-15889</strain>
    </source>
</reference>
<dbReference type="STRING" id="1314783.A0A165QVD7"/>
<dbReference type="GO" id="GO:0000981">
    <property type="term" value="F:DNA-binding transcription factor activity, RNA polymerase II-specific"/>
    <property type="evidence" value="ECO:0007669"/>
    <property type="project" value="TreeGrafter"/>
</dbReference>
<dbReference type="SMART" id="SM00398">
    <property type="entry name" value="HMG"/>
    <property type="match status" value="1"/>
</dbReference>
<accession>A0A165QVD7</accession>
<dbReference type="GO" id="GO:0000978">
    <property type="term" value="F:RNA polymerase II cis-regulatory region sequence-specific DNA binding"/>
    <property type="evidence" value="ECO:0007669"/>
    <property type="project" value="TreeGrafter"/>
</dbReference>
<name>A0A165QVD7_9APHY</name>
<keyword evidence="1 3" id="KW-0238">DNA-binding</keyword>
<sequence>MPPSRVGLRDGIRRRSSLGAGFPYSTVRPGRYGVAPDAASQNVTFAPNVTPVTYNEGDELFDECALPAVSPHALFPPSQSPPPDTRRRPTGGKRRSLSHIPRPPNAFMLFRADFVRQKHVPGSIETSHISLSKIIGNIWRALPWEERENWMQLAKKAKAEHKLMYPNYKFRPVHNKEKKKAKEAKHKPAPTPVSEDDDRRADIVAQMMLDGKKGEDLEAAMRAWEARSTTATPDFAFGADPLPPCASSSGGIPLHNPVPLYAGHRRSSSVPLLPAYNQIAIPSMPFLMNHFPGGSRVPSPVSHISGMSRGYLGQRRASSVQPIPSQHWAFSNAVFDHAQQQQQQQQSYALHRDPTPLPEPDTSLFQSEYITDGSNVLSGQAPRKGFSHFGHNSLSLNVSPLEGIPPLATGFAHAADPYSASSAGDFYSATTYSTAPSPVSAYADAGAYAPHAHTHAHMGEPAPWPQSGASSAFSGSPALTEHSLADAGAGVAAPQPLHPSQHVQVEDWARIDAPQSQSQQQQQPLDAHAVRSYEDLVSAMDAEQGPAHAQEMAGLEMQMAHGGYGAVFGADGGYADAAMHAAAGETSYTVFDDMDVSMGMNMAGF</sequence>
<dbReference type="PROSITE" id="PS50118">
    <property type="entry name" value="HMG_BOX_2"/>
    <property type="match status" value="1"/>
</dbReference>
<dbReference type="Gene3D" id="1.10.30.10">
    <property type="entry name" value="High mobility group box domain"/>
    <property type="match status" value="1"/>
</dbReference>
<dbReference type="SUPFAM" id="SSF47095">
    <property type="entry name" value="HMG-box"/>
    <property type="match status" value="1"/>
</dbReference>
<feature type="compositionally biased region" description="Basic residues" evidence="4">
    <location>
        <begin position="174"/>
        <end position="188"/>
    </location>
</feature>
<organism evidence="6 7">
    <name type="scientific">Daedalea quercina L-15889</name>
    <dbReference type="NCBI Taxonomy" id="1314783"/>
    <lineage>
        <taxon>Eukaryota</taxon>
        <taxon>Fungi</taxon>
        <taxon>Dikarya</taxon>
        <taxon>Basidiomycota</taxon>
        <taxon>Agaricomycotina</taxon>
        <taxon>Agaricomycetes</taxon>
        <taxon>Polyporales</taxon>
        <taxon>Fomitopsis</taxon>
    </lineage>
</organism>
<feature type="region of interest" description="Disordered" evidence="4">
    <location>
        <begin position="72"/>
        <end position="103"/>
    </location>
</feature>
<dbReference type="Pfam" id="PF00505">
    <property type="entry name" value="HMG_box"/>
    <property type="match status" value="1"/>
</dbReference>
<feature type="domain" description="HMG box" evidence="5">
    <location>
        <begin position="100"/>
        <end position="169"/>
    </location>
</feature>
<dbReference type="PANTHER" id="PTHR45789:SF2">
    <property type="entry name" value="FI18025P1"/>
    <property type="match status" value="1"/>
</dbReference>
<feature type="region of interest" description="Disordered" evidence="4">
    <location>
        <begin position="1"/>
        <end position="20"/>
    </location>
</feature>
<dbReference type="PANTHER" id="PTHR45789">
    <property type="entry name" value="FI18025P1"/>
    <property type="match status" value="1"/>
</dbReference>
<dbReference type="InterPro" id="IPR051356">
    <property type="entry name" value="SOX/SOX-like_TF"/>
</dbReference>
<feature type="compositionally biased region" description="Low complexity" evidence="4">
    <location>
        <begin position="467"/>
        <end position="476"/>
    </location>
</feature>
<dbReference type="AlphaFoldDB" id="A0A165QVD7"/>
<proteinExistence type="predicted"/>
<dbReference type="GO" id="GO:0005634">
    <property type="term" value="C:nucleus"/>
    <property type="evidence" value="ECO:0007669"/>
    <property type="project" value="UniProtKB-UniRule"/>
</dbReference>
<evidence type="ECO:0000259" key="5">
    <source>
        <dbReference type="PROSITE" id="PS50118"/>
    </source>
</evidence>
<dbReference type="InterPro" id="IPR009071">
    <property type="entry name" value="HMG_box_dom"/>
</dbReference>
<feature type="DNA-binding region" description="HMG box" evidence="3">
    <location>
        <begin position="100"/>
        <end position="169"/>
    </location>
</feature>
<evidence type="ECO:0000256" key="2">
    <source>
        <dbReference type="ARBA" id="ARBA00023242"/>
    </source>
</evidence>
<evidence type="ECO:0000256" key="4">
    <source>
        <dbReference type="SAM" id="MobiDB-lite"/>
    </source>
</evidence>
<evidence type="ECO:0000313" key="6">
    <source>
        <dbReference type="EMBL" id="KZT69981.1"/>
    </source>
</evidence>
<keyword evidence="7" id="KW-1185">Reference proteome</keyword>
<gene>
    <name evidence="6" type="ORF">DAEQUDRAFT_737724</name>
</gene>
<keyword evidence="2 3" id="KW-0539">Nucleus</keyword>
<feature type="region of interest" description="Disordered" evidence="4">
    <location>
        <begin position="174"/>
        <end position="198"/>
    </location>
</feature>
<evidence type="ECO:0000256" key="1">
    <source>
        <dbReference type="ARBA" id="ARBA00023125"/>
    </source>
</evidence>
<evidence type="ECO:0000313" key="7">
    <source>
        <dbReference type="Proteomes" id="UP000076727"/>
    </source>
</evidence>
<feature type="compositionally biased region" description="Basic residues" evidence="4">
    <location>
        <begin position="88"/>
        <end position="97"/>
    </location>
</feature>
<dbReference type="CDD" id="cd01389">
    <property type="entry name" value="HMG-box_ROX1-like"/>
    <property type="match status" value="1"/>
</dbReference>
<feature type="region of interest" description="Disordered" evidence="4">
    <location>
        <begin position="453"/>
        <end position="477"/>
    </location>
</feature>
<dbReference type="Proteomes" id="UP000076727">
    <property type="component" value="Unassembled WGS sequence"/>
</dbReference>
<dbReference type="OrthoDB" id="6247875at2759"/>